<dbReference type="InterPro" id="IPR020846">
    <property type="entry name" value="MFS_dom"/>
</dbReference>
<dbReference type="WBParaSite" id="SSTP_0000522000.1">
    <property type="protein sequence ID" value="SSTP_0000522000.1"/>
    <property type="gene ID" value="SSTP_0000522000"/>
</dbReference>
<dbReference type="WBParaSite" id="TCONS_00012524.p1">
    <property type="protein sequence ID" value="TCONS_00012524.p1"/>
    <property type="gene ID" value="XLOC_008177"/>
</dbReference>
<keyword evidence="3 6" id="KW-0812">Transmembrane</keyword>
<organism evidence="9">
    <name type="scientific">Strongyloides stercoralis</name>
    <name type="common">Threadworm</name>
    <dbReference type="NCBI Taxonomy" id="6248"/>
    <lineage>
        <taxon>Eukaryota</taxon>
        <taxon>Metazoa</taxon>
        <taxon>Ecdysozoa</taxon>
        <taxon>Nematoda</taxon>
        <taxon>Chromadorea</taxon>
        <taxon>Rhabditida</taxon>
        <taxon>Tylenchina</taxon>
        <taxon>Panagrolaimomorpha</taxon>
        <taxon>Strongyloidoidea</taxon>
        <taxon>Strongyloididae</taxon>
        <taxon>Strongyloides</taxon>
    </lineage>
</organism>
<feature type="transmembrane region" description="Helical" evidence="6">
    <location>
        <begin position="183"/>
        <end position="205"/>
    </location>
</feature>
<evidence type="ECO:0000256" key="6">
    <source>
        <dbReference type="SAM" id="Phobius"/>
    </source>
</evidence>
<keyword evidence="4 6" id="KW-1133">Transmembrane helix</keyword>
<evidence type="ECO:0000313" key="8">
    <source>
        <dbReference type="Proteomes" id="UP000035681"/>
    </source>
</evidence>
<evidence type="ECO:0000256" key="2">
    <source>
        <dbReference type="ARBA" id="ARBA00022448"/>
    </source>
</evidence>
<dbReference type="Proteomes" id="UP000035681">
    <property type="component" value="Unplaced"/>
</dbReference>
<evidence type="ECO:0000313" key="9">
    <source>
        <dbReference type="WBParaSite" id="SSTP_0000522000.1"/>
    </source>
</evidence>
<feature type="transmembrane region" description="Helical" evidence="6">
    <location>
        <begin position="475"/>
        <end position="494"/>
    </location>
</feature>
<keyword evidence="5 6" id="KW-0472">Membrane</keyword>
<sequence>MKGLKIVPLKFKFLGDTRENEDSITITSTTPPKKSSVKKSKSLEEKTEWYSIILAYIMMFFCGIHISVYFTSMWPYLSALNPDVNIDMLGWIVAAFSIGQTFGSPVFGFWSQKSSSTKNVVCFGIFFTIIGNVIYAALPNFSSNCVVEWMVVSRLIVGFGSGCLGTLRAYVATSCLPKDRRRVVALGIASFVLGLSSGPAVQAAFTPFGDYTGKFFLGITINMYTAPPIAMIILSIAAIIFFHFTFIENYVGIVKKNDIENGQAPIKIPKFDKVAVCVCIYLWFAQQSVSTNIEVIAAPLTISMYNWNDEEAILYNGMFFSLACLLSVSNYLIQAFTPIGKIDKRKLIVFGLTNFIIFHIINYPHSFYGGHLDPIKLAPNSTVEDTSYSGGCSSKYEWCDTMSRVPLILYGITMILCFGFAYPYTAAPNGTMFAEILGPRKQGGMQGIFESFGALARCIGPIVATKLFEISGSRLCMLTQGISLSIGIILIIIFKKRLVPLVVPGVVEK</sequence>
<feature type="transmembrane region" description="Helical" evidence="6">
    <location>
        <begin position="313"/>
        <end position="333"/>
    </location>
</feature>
<keyword evidence="8" id="KW-1185">Reference proteome</keyword>
<name>A0A0K0E6U5_STRER</name>
<dbReference type="PROSITE" id="PS50850">
    <property type="entry name" value="MFS"/>
    <property type="match status" value="1"/>
</dbReference>
<evidence type="ECO:0000256" key="1">
    <source>
        <dbReference type="ARBA" id="ARBA00004127"/>
    </source>
</evidence>
<evidence type="ECO:0000256" key="4">
    <source>
        <dbReference type="ARBA" id="ARBA00022989"/>
    </source>
</evidence>
<evidence type="ECO:0000313" key="10">
    <source>
        <dbReference type="WBParaSite" id="TCONS_00012524.p1"/>
    </source>
</evidence>
<feature type="transmembrane region" description="Helical" evidence="6">
    <location>
        <begin position="225"/>
        <end position="247"/>
    </location>
</feature>
<feature type="transmembrane region" description="Helical" evidence="6">
    <location>
        <begin position="88"/>
        <end position="108"/>
    </location>
</feature>
<dbReference type="InterPro" id="IPR051068">
    <property type="entry name" value="MFS_Domain-Containing_Protein"/>
</dbReference>
<dbReference type="PANTHER" id="PTHR23510">
    <property type="entry name" value="INNER MEMBRANE TRANSPORT PROTEIN YAJR"/>
    <property type="match status" value="1"/>
</dbReference>
<keyword evidence="2" id="KW-0813">Transport</keyword>
<dbReference type="InterPro" id="IPR036259">
    <property type="entry name" value="MFS_trans_sf"/>
</dbReference>
<feature type="domain" description="Major facilitator superfamily (MFS) profile" evidence="7">
    <location>
        <begin position="51"/>
        <end position="499"/>
    </location>
</feature>
<dbReference type="AlphaFoldDB" id="A0A0K0E6U5"/>
<dbReference type="GO" id="GO:0005765">
    <property type="term" value="C:lysosomal membrane"/>
    <property type="evidence" value="ECO:0007669"/>
    <property type="project" value="TreeGrafter"/>
</dbReference>
<proteinExistence type="predicted"/>
<dbReference type="Pfam" id="PF07690">
    <property type="entry name" value="MFS_1"/>
    <property type="match status" value="1"/>
</dbReference>
<feature type="transmembrane region" description="Helical" evidence="6">
    <location>
        <begin position="150"/>
        <end position="171"/>
    </location>
</feature>
<dbReference type="Gene3D" id="1.20.1250.20">
    <property type="entry name" value="MFS general substrate transporter like domains"/>
    <property type="match status" value="1"/>
</dbReference>
<accession>A0A0K0E6U5</accession>
<reference evidence="9" key="1">
    <citation type="submission" date="2015-08" db="UniProtKB">
        <authorList>
            <consortium name="WormBaseParasite"/>
        </authorList>
    </citation>
    <scope>IDENTIFICATION</scope>
</reference>
<protein>
    <submittedName>
        <fullName evidence="9 10">MFS domain-containing protein</fullName>
    </submittedName>
</protein>
<dbReference type="PANTHER" id="PTHR23510:SF3">
    <property type="entry name" value="MAJOR FACILITATOR SUPERFAMILY DOMAIN-CONTAINING PROTEIN 8"/>
    <property type="match status" value="1"/>
</dbReference>
<feature type="transmembrane region" description="Helical" evidence="6">
    <location>
        <begin position="49"/>
        <end position="68"/>
    </location>
</feature>
<dbReference type="InterPro" id="IPR011701">
    <property type="entry name" value="MFS"/>
</dbReference>
<comment type="subcellular location">
    <subcellularLocation>
        <location evidence="1">Endomembrane system</location>
        <topology evidence="1">Multi-pass membrane protein</topology>
    </subcellularLocation>
</comment>
<dbReference type="GO" id="GO:0012505">
    <property type="term" value="C:endomembrane system"/>
    <property type="evidence" value="ECO:0007669"/>
    <property type="project" value="UniProtKB-SubCell"/>
</dbReference>
<feature type="transmembrane region" description="Helical" evidence="6">
    <location>
        <begin position="407"/>
        <end position="425"/>
    </location>
</feature>
<feature type="transmembrane region" description="Helical" evidence="6">
    <location>
        <begin position="345"/>
        <end position="363"/>
    </location>
</feature>
<evidence type="ECO:0000259" key="7">
    <source>
        <dbReference type="PROSITE" id="PS50850"/>
    </source>
</evidence>
<evidence type="ECO:0000256" key="5">
    <source>
        <dbReference type="ARBA" id="ARBA00023136"/>
    </source>
</evidence>
<feature type="transmembrane region" description="Helical" evidence="6">
    <location>
        <begin position="274"/>
        <end position="293"/>
    </location>
</feature>
<evidence type="ECO:0000256" key="3">
    <source>
        <dbReference type="ARBA" id="ARBA00022692"/>
    </source>
</evidence>
<feature type="transmembrane region" description="Helical" evidence="6">
    <location>
        <begin position="120"/>
        <end position="138"/>
    </location>
</feature>
<dbReference type="SUPFAM" id="SSF103473">
    <property type="entry name" value="MFS general substrate transporter"/>
    <property type="match status" value="1"/>
</dbReference>
<dbReference type="CDD" id="cd17326">
    <property type="entry name" value="MFS_MFSD8"/>
    <property type="match status" value="1"/>
</dbReference>
<dbReference type="GO" id="GO:0022857">
    <property type="term" value="F:transmembrane transporter activity"/>
    <property type="evidence" value="ECO:0007669"/>
    <property type="project" value="InterPro"/>
</dbReference>